<proteinExistence type="predicted"/>
<name>A0A921KPN4_9MICO</name>
<dbReference type="Proteomes" id="UP000775129">
    <property type="component" value="Unassembled WGS sequence"/>
</dbReference>
<dbReference type="EMBL" id="DYWO01000086">
    <property type="protein sequence ID" value="HJF48713.1"/>
    <property type="molecule type" value="Genomic_DNA"/>
</dbReference>
<reference evidence="1" key="1">
    <citation type="journal article" date="2021" name="PeerJ">
        <title>Extensive microbial diversity within the chicken gut microbiome revealed by metagenomics and culture.</title>
        <authorList>
            <person name="Gilroy R."/>
            <person name="Ravi A."/>
            <person name="Getino M."/>
            <person name="Pursley I."/>
            <person name="Horton D.L."/>
            <person name="Alikhan N.F."/>
            <person name="Baker D."/>
            <person name="Gharbi K."/>
            <person name="Hall N."/>
            <person name="Watson M."/>
            <person name="Adriaenssens E.M."/>
            <person name="Foster-Nyarko E."/>
            <person name="Jarju S."/>
            <person name="Secka A."/>
            <person name="Antonio M."/>
            <person name="Oren A."/>
            <person name="Chaudhuri R.R."/>
            <person name="La Ragione R."/>
            <person name="Hildebrand F."/>
            <person name="Pallen M.J."/>
        </authorList>
    </citation>
    <scope>NUCLEOTIDE SEQUENCE</scope>
    <source>
        <strain evidence="1">1647</strain>
    </source>
</reference>
<organism evidence="1 2">
    <name type="scientific">Brachybacterium paraconglomeratum</name>
    <dbReference type="NCBI Taxonomy" id="173362"/>
    <lineage>
        <taxon>Bacteria</taxon>
        <taxon>Bacillati</taxon>
        <taxon>Actinomycetota</taxon>
        <taxon>Actinomycetes</taxon>
        <taxon>Micrococcales</taxon>
        <taxon>Dermabacteraceae</taxon>
        <taxon>Brachybacterium</taxon>
    </lineage>
</organism>
<accession>A0A921KPN4</accession>
<dbReference type="AlphaFoldDB" id="A0A921KPN4"/>
<protein>
    <recommendedName>
        <fullName evidence="3">WXG100 family type VII secretion target</fullName>
    </recommendedName>
</protein>
<sequence>MAVTFHGADTTQLMDMSQRMRVSALRLQGIQREIVHGSIALDWTGADAEQFRDDAMTRVSDPITNVLENLDRRTAELEEHAKEQDDASDPRGLWEKINDFLHFPAQVTRFSRNIQKLIQDPKKMMDMFRRFPELRQTFRDLKNLDKHFPELSKLERKAIRAEWADELLGNGWEKLGNALPQKISSLLGVNIPGKEWAGKALSHMDEITDATKPWVKVGSKTFGKILPGLDIGLGIHQMTSENSTGYDKVSGFLSTAGGALTLAAPLAGPAAPIVAGVGIGLGVVSAGMDLGKMAYENIPAVQNAVDSTVGAVKDAGSAIGDGLGKIGDGFTSVFG</sequence>
<comment type="caution">
    <text evidence="1">The sequence shown here is derived from an EMBL/GenBank/DDBJ whole genome shotgun (WGS) entry which is preliminary data.</text>
</comment>
<gene>
    <name evidence="1" type="ORF">K8W24_02775</name>
</gene>
<evidence type="ECO:0008006" key="3">
    <source>
        <dbReference type="Google" id="ProtNLM"/>
    </source>
</evidence>
<reference evidence="1" key="2">
    <citation type="submission" date="2021-09" db="EMBL/GenBank/DDBJ databases">
        <authorList>
            <person name="Gilroy R."/>
        </authorList>
    </citation>
    <scope>NUCLEOTIDE SEQUENCE</scope>
    <source>
        <strain evidence="1">1647</strain>
    </source>
</reference>
<evidence type="ECO:0000313" key="2">
    <source>
        <dbReference type="Proteomes" id="UP000775129"/>
    </source>
</evidence>
<evidence type="ECO:0000313" key="1">
    <source>
        <dbReference type="EMBL" id="HJF48713.1"/>
    </source>
</evidence>